<dbReference type="AlphaFoldDB" id="A0A438KBY6"/>
<comment type="caution">
    <text evidence="2">The sequence shown here is derived from an EMBL/GenBank/DDBJ whole genome shotgun (WGS) entry which is preliminary data.</text>
</comment>
<proteinExistence type="predicted"/>
<organism evidence="2 3">
    <name type="scientific">Vitis vinifera</name>
    <name type="common">Grape</name>
    <dbReference type="NCBI Taxonomy" id="29760"/>
    <lineage>
        <taxon>Eukaryota</taxon>
        <taxon>Viridiplantae</taxon>
        <taxon>Streptophyta</taxon>
        <taxon>Embryophyta</taxon>
        <taxon>Tracheophyta</taxon>
        <taxon>Spermatophyta</taxon>
        <taxon>Magnoliopsida</taxon>
        <taxon>eudicotyledons</taxon>
        <taxon>Gunneridae</taxon>
        <taxon>Pentapetalae</taxon>
        <taxon>rosids</taxon>
        <taxon>Vitales</taxon>
        <taxon>Vitaceae</taxon>
        <taxon>Viteae</taxon>
        <taxon>Vitis</taxon>
    </lineage>
</organism>
<sequence>MGGCFSDVRGGKQAVGMGLTGPSMPPTPTTDAAINDAVDHFFRARGLHQLFTHLEVTLDPALYKIQVRNVPTSKSKKTAWKLEIQHLTLTIGSSDSRNMDGYLYLVPGYVIVTSSLRHSYLHCYLTVMNCYQEQYHNIHYRRGTSPSPATPSENGLVAEARI</sequence>
<dbReference type="EMBL" id="QGNW01000010">
    <property type="protein sequence ID" value="RVX18723.1"/>
    <property type="molecule type" value="Genomic_DNA"/>
</dbReference>
<protein>
    <submittedName>
        <fullName evidence="2">Uncharacterized protein</fullName>
    </submittedName>
</protein>
<feature type="region of interest" description="Disordered" evidence="1">
    <location>
        <begin position="142"/>
        <end position="162"/>
    </location>
</feature>
<gene>
    <name evidence="2" type="ORF">CK203_006923</name>
</gene>
<reference evidence="2 3" key="1">
    <citation type="journal article" date="2018" name="PLoS Genet.">
        <title>Population sequencing reveals clonal diversity and ancestral inbreeding in the grapevine cultivar Chardonnay.</title>
        <authorList>
            <person name="Roach M.J."/>
            <person name="Johnson D.L."/>
            <person name="Bohlmann J."/>
            <person name="van Vuuren H.J."/>
            <person name="Jones S.J."/>
            <person name="Pretorius I.S."/>
            <person name="Schmidt S.A."/>
            <person name="Borneman A.R."/>
        </authorList>
    </citation>
    <scope>NUCLEOTIDE SEQUENCE [LARGE SCALE GENOMIC DNA]</scope>
    <source>
        <strain evidence="3">cv. Chardonnay</strain>
        <tissue evidence="2">Leaf</tissue>
    </source>
</reference>
<evidence type="ECO:0000313" key="2">
    <source>
        <dbReference type="EMBL" id="RVX18723.1"/>
    </source>
</evidence>
<feature type="compositionally biased region" description="Polar residues" evidence="1">
    <location>
        <begin position="144"/>
        <end position="153"/>
    </location>
</feature>
<dbReference type="Proteomes" id="UP000288805">
    <property type="component" value="Unassembled WGS sequence"/>
</dbReference>
<evidence type="ECO:0000313" key="3">
    <source>
        <dbReference type="Proteomes" id="UP000288805"/>
    </source>
</evidence>
<name>A0A438KBY6_VITVI</name>
<evidence type="ECO:0000256" key="1">
    <source>
        <dbReference type="SAM" id="MobiDB-lite"/>
    </source>
</evidence>
<accession>A0A438KBY6</accession>